<keyword evidence="2" id="KW-1185">Reference proteome</keyword>
<sequence>MYMIKRMYMSLSIFHYKFNYYQNWGMLKINKNQAINELNFRLKHQRLFTLRDLYCMTEIIKQESNYSNYYKKLKSLFTFCKVAIFKLSGIHLETNSLNKRNNAVFSVGHVYFLLLFSNKKAVRLNSILELNKFEISLFFVQIM</sequence>
<dbReference type="EMBL" id="REGN01000050">
    <property type="protein sequence ID" value="RNA44860.1"/>
    <property type="molecule type" value="Genomic_DNA"/>
</dbReference>
<gene>
    <name evidence="1" type="ORF">BpHYR1_038194</name>
</gene>
<evidence type="ECO:0000313" key="2">
    <source>
        <dbReference type="Proteomes" id="UP000276133"/>
    </source>
</evidence>
<organism evidence="1 2">
    <name type="scientific">Brachionus plicatilis</name>
    <name type="common">Marine rotifer</name>
    <name type="synonym">Brachionus muelleri</name>
    <dbReference type="NCBI Taxonomy" id="10195"/>
    <lineage>
        <taxon>Eukaryota</taxon>
        <taxon>Metazoa</taxon>
        <taxon>Spiralia</taxon>
        <taxon>Gnathifera</taxon>
        <taxon>Rotifera</taxon>
        <taxon>Eurotatoria</taxon>
        <taxon>Monogononta</taxon>
        <taxon>Pseudotrocha</taxon>
        <taxon>Ploima</taxon>
        <taxon>Brachionidae</taxon>
        <taxon>Brachionus</taxon>
    </lineage>
</organism>
<evidence type="ECO:0000313" key="1">
    <source>
        <dbReference type="EMBL" id="RNA44860.1"/>
    </source>
</evidence>
<comment type="caution">
    <text evidence="1">The sequence shown here is derived from an EMBL/GenBank/DDBJ whole genome shotgun (WGS) entry which is preliminary data.</text>
</comment>
<dbReference type="Proteomes" id="UP000276133">
    <property type="component" value="Unassembled WGS sequence"/>
</dbReference>
<accession>A0A3M7TAL7</accession>
<reference evidence="1 2" key="1">
    <citation type="journal article" date="2018" name="Sci. Rep.">
        <title>Genomic signatures of local adaptation to the degree of environmental predictability in rotifers.</title>
        <authorList>
            <person name="Franch-Gras L."/>
            <person name="Hahn C."/>
            <person name="Garcia-Roger E.M."/>
            <person name="Carmona M.J."/>
            <person name="Serra M."/>
            <person name="Gomez A."/>
        </authorList>
    </citation>
    <scope>NUCLEOTIDE SEQUENCE [LARGE SCALE GENOMIC DNA]</scope>
    <source>
        <strain evidence="1">HYR1</strain>
    </source>
</reference>
<dbReference type="AlphaFoldDB" id="A0A3M7TAL7"/>
<protein>
    <submittedName>
        <fullName evidence="1">Uncharacterized protein</fullName>
    </submittedName>
</protein>
<proteinExistence type="predicted"/>
<name>A0A3M7TAL7_BRAPC</name>